<protein>
    <submittedName>
        <fullName evidence="3">Uncharacterized protein</fullName>
    </submittedName>
</protein>
<evidence type="ECO:0000313" key="2">
    <source>
        <dbReference type="EMBL" id="KAK3239242.1"/>
    </source>
</evidence>
<evidence type="ECO:0000313" key="3">
    <source>
        <dbReference type="EMBL" id="KAK3266829.1"/>
    </source>
</evidence>
<keyword evidence="4" id="KW-1185">Reference proteome</keyword>
<dbReference type="Proteomes" id="UP001190700">
    <property type="component" value="Unassembled WGS sequence"/>
</dbReference>
<name>A0AAE0FVS2_9CHLO</name>
<keyword evidence="1" id="KW-0732">Signal</keyword>
<feature type="chain" id="PRO_5042442678" evidence="1">
    <location>
        <begin position="37"/>
        <end position="191"/>
    </location>
</feature>
<proteinExistence type="predicted"/>
<dbReference type="AlphaFoldDB" id="A0AAE0FVS2"/>
<reference evidence="3 4" key="1">
    <citation type="journal article" date="2015" name="Genome Biol. Evol.">
        <title>Comparative Genomics of a Bacterivorous Green Alga Reveals Evolutionary Causalities and Consequences of Phago-Mixotrophic Mode of Nutrition.</title>
        <authorList>
            <person name="Burns J.A."/>
            <person name="Paasch A."/>
            <person name="Narechania A."/>
            <person name="Kim E."/>
        </authorList>
    </citation>
    <scope>NUCLEOTIDE SEQUENCE [LARGE SCALE GENOMIC DNA]</scope>
    <source>
        <strain evidence="3">PLY_AMNH</strain>
    </source>
</reference>
<evidence type="ECO:0000256" key="1">
    <source>
        <dbReference type="SAM" id="SignalP"/>
    </source>
</evidence>
<dbReference type="EMBL" id="LGRX02033985">
    <property type="protein sequence ID" value="KAK3239242.1"/>
    <property type="molecule type" value="Genomic_DNA"/>
</dbReference>
<reference evidence="3" key="2">
    <citation type="submission" date="2023-06" db="EMBL/GenBank/DDBJ databases">
        <title>Long-read-based genome assembly of the green algal bacterivore Cymbomonas tetramitiformis.</title>
        <authorList>
            <person name="Gyaltshen Y."/>
            <person name="Rozenberg A."/>
            <person name="Paasch A."/>
            <person name="Burns J.A."/>
            <person name="Warring S."/>
            <person name="Larson R."/>
            <person name="Maurer-Alcala X."/>
            <person name="Dacks J."/>
            <person name="Kim E."/>
        </authorList>
    </citation>
    <scope>NUCLEOTIDE SEQUENCE</scope>
    <source>
        <strain evidence="3">PLY_AMNH</strain>
    </source>
</reference>
<dbReference type="EMBL" id="LGRX02012804">
    <property type="protein sequence ID" value="KAK3266829.1"/>
    <property type="molecule type" value="Genomic_DNA"/>
</dbReference>
<comment type="caution">
    <text evidence="3">The sequence shown here is derived from an EMBL/GenBank/DDBJ whole genome shotgun (WGS) entry which is preliminary data.</text>
</comment>
<gene>
    <name evidence="3" type="ORF">CYMTET_24577</name>
    <name evidence="2" type="ORF">CYMTET_50816</name>
</gene>
<evidence type="ECO:0000313" key="4">
    <source>
        <dbReference type="Proteomes" id="UP001190700"/>
    </source>
</evidence>
<feature type="signal peptide" evidence="1">
    <location>
        <begin position="1"/>
        <end position="36"/>
    </location>
</feature>
<accession>A0AAE0FVS2</accession>
<sequence length="191" mass="21112">MLIWNGTTVCSCVSQMERFLYTWLLFLCVFKNTAVANQQEFVSQNFGYADPYPDSPQSNIIAAKNGFQVFTNVPELGLTETLAVTHANGLYVAGEKVATVNEVSTVQQAITNELQAMRRQLQVLVDREQHERENASATVGMLRHIPNRVFKERHGGGQMDLNGHTLVGMVPAITVRSLVPVVDIGGRHNLG</sequence>
<organism evidence="3 4">
    <name type="scientific">Cymbomonas tetramitiformis</name>
    <dbReference type="NCBI Taxonomy" id="36881"/>
    <lineage>
        <taxon>Eukaryota</taxon>
        <taxon>Viridiplantae</taxon>
        <taxon>Chlorophyta</taxon>
        <taxon>Pyramimonadophyceae</taxon>
        <taxon>Pyramimonadales</taxon>
        <taxon>Pyramimonadaceae</taxon>
        <taxon>Cymbomonas</taxon>
    </lineage>
</organism>